<dbReference type="InterPro" id="IPR029060">
    <property type="entry name" value="PIN-like_dom_sf"/>
</dbReference>
<dbReference type="InterPro" id="IPR002716">
    <property type="entry name" value="PIN_dom"/>
</dbReference>
<organism evidence="2">
    <name type="scientific">marine sediment metagenome</name>
    <dbReference type="NCBI Taxonomy" id="412755"/>
    <lineage>
        <taxon>unclassified sequences</taxon>
        <taxon>metagenomes</taxon>
        <taxon>ecological metagenomes</taxon>
    </lineage>
</organism>
<dbReference type="AlphaFoldDB" id="X1BHW3"/>
<dbReference type="SUPFAM" id="SSF88723">
    <property type="entry name" value="PIN domain-like"/>
    <property type="match status" value="1"/>
</dbReference>
<evidence type="ECO:0000313" key="2">
    <source>
        <dbReference type="EMBL" id="GAG80797.1"/>
    </source>
</evidence>
<evidence type="ECO:0000259" key="1">
    <source>
        <dbReference type="Pfam" id="PF01850"/>
    </source>
</evidence>
<proteinExistence type="predicted"/>
<reference evidence="2" key="1">
    <citation type="journal article" date="2014" name="Front. Microbiol.">
        <title>High frequency of phylogenetically diverse reductive dehalogenase-homologous genes in deep subseafloor sedimentary metagenomes.</title>
        <authorList>
            <person name="Kawai M."/>
            <person name="Futagami T."/>
            <person name="Toyoda A."/>
            <person name="Takaki Y."/>
            <person name="Nishi S."/>
            <person name="Hori S."/>
            <person name="Arai W."/>
            <person name="Tsubouchi T."/>
            <person name="Morono Y."/>
            <person name="Uchiyama I."/>
            <person name="Ito T."/>
            <person name="Fujiyama A."/>
            <person name="Inagaki F."/>
            <person name="Takami H."/>
        </authorList>
    </citation>
    <scope>NUCLEOTIDE SEQUENCE</scope>
    <source>
        <strain evidence="2">Expedition CK06-06</strain>
    </source>
</reference>
<dbReference type="Pfam" id="PF01850">
    <property type="entry name" value="PIN"/>
    <property type="match status" value="1"/>
</dbReference>
<feature type="domain" description="PIN" evidence="1">
    <location>
        <begin position="3"/>
        <end position="122"/>
    </location>
</feature>
<name>X1BHW3_9ZZZZ</name>
<dbReference type="EMBL" id="BART01015153">
    <property type="protein sequence ID" value="GAG80797.1"/>
    <property type="molecule type" value="Genomic_DNA"/>
</dbReference>
<protein>
    <recommendedName>
        <fullName evidence="1">PIN domain-containing protein</fullName>
    </recommendedName>
</protein>
<comment type="caution">
    <text evidence="2">The sequence shown here is derived from an EMBL/GenBank/DDBJ whole genome shotgun (WGS) entry which is preliminary data.</text>
</comment>
<gene>
    <name evidence="2" type="ORF">S01H4_29506</name>
</gene>
<dbReference type="Gene3D" id="3.40.50.1010">
    <property type="entry name" value="5'-nuclease"/>
    <property type="match status" value="1"/>
</dbReference>
<accession>X1BHW3</accession>
<sequence length="136" mass="15933">MQIILDTSTVIGLMDKKYEKHRYLKGIFTEKENVYILPSTTIGEICYMLNSRFGNKIELIFLQEINRSFQLELLKDMDIIRIIEILKKYDTLNIGYVDASIVAIAERLKINKILTLDRKHFEVIAPRGFDCFDILI</sequence>